<protein>
    <submittedName>
        <fullName evidence="2">Uncharacterized protein</fullName>
    </submittedName>
</protein>
<proteinExistence type="predicted"/>
<feature type="compositionally biased region" description="Polar residues" evidence="1">
    <location>
        <begin position="112"/>
        <end position="123"/>
    </location>
</feature>
<dbReference type="EMBL" id="AP017312">
    <property type="protein sequence ID" value="BAU27375.1"/>
    <property type="molecule type" value="Genomic_DNA"/>
</dbReference>
<gene>
    <name evidence="2" type="ORF">CB4_01549</name>
</gene>
<dbReference type="Proteomes" id="UP000217696">
    <property type="component" value="Chromosome"/>
</dbReference>
<evidence type="ECO:0000256" key="1">
    <source>
        <dbReference type="SAM" id="MobiDB-lite"/>
    </source>
</evidence>
<organism evidence="2 3">
    <name type="scientific">Aneurinibacillus soli</name>
    <dbReference type="NCBI Taxonomy" id="1500254"/>
    <lineage>
        <taxon>Bacteria</taxon>
        <taxon>Bacillati</taxon>
        <taxon>Bacillota</taxon>
        <taxon>Bacilli</taxon>
        <taxon>Bacillales</taxon>
        <taxon>Paenibacillaceae</taxon>
        <taxon>Aneurinibacillus group</taxon>
        <taxon>Aneurinibacillus</taxon>
    </lineage>
</organism>
<reference evidence="2 3" key="1">
    <citation type="submission" date="2015-12" db="EMBL/GenBank/DDBJ databases">
        <title>Genome sequence of Aneurinibacillus soli.</title>
        <authorList>
            <person name="Lee J.S."/>
            <person name="Lee K.C."/>
            <person name="Kim K.K."/>
            <person name="Lee B.W."/>
        </authorList>
    </citation>
    <scope>NUCLEOTIDE SEQUENCE [LARGE SCALE GENOMIC DNA]</scope>
    <source>
        <strain evidence="2 3">CB4</strain>
    </source>
</reference>
<dbReference type="OrthoDB" id="1739831at2"/>
<name>A0A0U5B238_9BACL</name>
<sequence length="138" mass="15829">MIPSNCTVCGKIYMKISKPICPDCARKELDTVKRIREYLKPRERRNTPIAHIAKELEISITYIEYLIKEKYFDVARYPSMMYGCRNCGAAITTGAYCINCINELQQEIQQAKETITTSDTSKAGNGEDGDDHFYRSRL</sequence>
<keyword evidence="3" id="KW-1185">Reference proteome</keyword>
<dbReference type="KEGG" id="asoc:CB4_01549"/>
<evidence type="ECO:0000313" key="2">
    <source>
        <dbReference type="EMBL" id="BAU27375.1"/>
    </source>
</evidence>
<evidence type="ECO:0000313" key="3">
    <source>
        <dbReference type="Proteomes" id="UP000217696"/>
    </source>
</evidence>
<accession>A0A0U5B238</accession>
<feature type="region of interest" description="Disordered" evidence="1">
    <location>
        <begin position="112"/>
        <end position="138"/>
    </location>
</feature>
<dbReference type="RefSeq" id="WP_096464657.1">
    <property type="nucleotide sequence ID" value="NZ_AP017312.1"/>
</dbReference>
<dbReference type="AlphaFoldDB" id="A0A0U5B238"/>